<dbReference type="Proteomes" id="UP000594261">
    <property type="component" value="Chromosome 9"/>
</dbReference>
<feature type="chain" id="PRO_5029501394" evidence="1">
    <location>
        <begin position="27"/>
        <end position="204"/>
    </location>
</feature>
<sequence>MARGLTFTTVGLTVLFVLVLVHPTCCAPTAMVNHTFSASSCGNIHNISFPFRLSTDPQNCGDPRYGAYPYDTYLRKGTQVNYRDLELSRSLVLMSCEKPVNSSLYLDTSTCNYNDNSSSISDSKRYRYLKVGITNASQVEESCKVEKMFRTSWPEVMIQIFPVKTSTMNWYVVLSFHGSKVFVLLIAEEISILATSMTRTTFNA</sequence>
<evidence type="ECO:0000313" key="2">
    <source>
        <dbReference type="EnsemblPlants" id="QL09p009993:mrna"/>
    </source>
</evidence>
<accession>A0A7N2MI72</accession>
<protein>
    <submittedName>
        <fullName evidence="2">Uncharacterized protein</fullName>
    </submittedName>
</protein>
<evidence type="ECO:0000313" key="3">
    <source>
        <dbReference type="Proteomes" id="UP000594261"/>
    </source>
</evidence>
<keyword evidence="1" id="KW-0732">Signal</keyword>
<dbReference type="EMBL" id="LRBV02000009">
    <property type="status" value="NOT_ANNOTATED_CDS"/>
    <property type="molecule type" value="Genomic_DNA"/>
</dbReference>
<dbReference type="AlphaFoldDB" id="A0A7N2MI72"/>
<evidence type="ECO:0000256" key="1">
    <source>
        <dbReference type="SAM" id="SignalP"/>
    </source>
</evidence>
<reference evidence="2" key="2">
    <citation type="submission" date="2021-01" db="UniProtKB">
        <authorList>
            <consortium name="EnsemblPlants"/>
        </authorList>
    </citation>
    <scope>IDENTIFICATION</scope>
</reference>
<dbReference type="EnsemblPlants" id="QL09p009993:mrna">
    <property type="protein sequence ID" value="QL09p009993:mrna"/>
    <property type="gene ID" value="QL09p009993"/>
</dbReference>
<organism evidence="2 3">
    <name type="scientific">Quercus lobata</name>
    <name type="common">Valley oak</name>
    <dbReference type="NCBI Taxonomy" id="97700"/>
    <lineage>
        <taxon>Eukaryota</taxon>
        <taxon>Viridiplantae</taxon>
        <taxon>Streptophyta</taxon>
        <taxon>Embryophyta</taxon>
        <taxon>Tracheophyta</taxon>
        <taxon>Spermatophyta</taxon>
        <taxon>Magnoliopsida</taxon>
        <taxon>eudicotyledons</taxon>
        <taxon>Gunneridae</taxon>
        <taxon>Pentapetalae</taxon>
        <taxon>rosids</taxon>
        <taxon>fabids</taxon>
        <taxon>Fagales</taxon>
        <taxon>Fagaceae</taxon>
        <taxon>Quercus</taxon>
    </lineage>
</organism>
<name>A0A7N2MI72_QUELO</name>
<proteinExistence type="predicted"/>
<reference evidence="2 3" key="1">
    <citation type="journal article" date="2016" name="G3 (Bethesda)">
        <title>First Draft Assembly and Annotation of the Genome of a California Endemic Oak Quercus lobata Nee (Fagaceae).</title>
        <authorList>
            <person name="Sork V.L."/>
            <person name="Fitz-Gibbon S.T."/>
            <person name="Puiu D."/>
            <person name="Crepeau M."/>
            <person name="Gugger P.F."/>
            <person name="Sherman R."/>
            <person name="Stevens K."/>
            <person name="Langley C.H."/>
            <person name="Pellegrini M."/>
            <person name="Salzberg S.L."/>
        </authorList>
    </citation>
    <scope>NUCLEOTIDE SEQUENCE [LARGE SCALE GENOMIC DNA]</scope>
    <source>
        <strain evidence="2 3">cv. SW786</strain>
    </source>
</reference>
<feature type="signal peptide" evidence="1">
    <location>
        <begin position="1"/>
        <end position="26"/>
    </location>
</feature>
<dbReference type="InParanoid" id="A0A7N2MI72"/>
<dbReference type="Gramene" id="QL09p009993:mrna">
    <property type="protein sequence ID" value="QL09p009993:mrna"/>
    <property type="gene ID" value="QL09p009993"/>
</dbReference>
<keyword evidence="3" id="KW-1185">Reference proteome</keyword>